<dbReference type="EMBL" id="LSRX01002277">
    <property type="protein sequence ID" value="OLP75790.1"/>
    <property type="molecule type" value="Genomic_DNA"/>
</dbReference>
<organism evidence="3 4">
    <name type="scientific">Symbiodinium microadriaticum</name>
    <name type="common">Dinoflagellate</name>
    <name type="synonym">Zooxanthella microadriatica</name>
    <dbReference type="NCBI Taxonomy" id="2951"/>
    <lineage>
        <taxon>Eukaryota</taxon>
        <taxon>Sar</taxon>
        <taxon>Alveolata</taxon>
        <taxon>Dinophyceae</taxon>
        <taxon>Suessiales</taxon>
        <taxon>Symbiodiniaceae</taxon>
        <taxon>Symbiodinium</taxon>
    </lineage>
</organism>
<feature type="transmembrane region" description="Helical" evidence="2">
    <location>
        <begin position="6"/>
        <end position="25"/>
    </location>
</feature>
<feature type="compositionally biased region" description="Basic and acidic residues" evidence="1">
    <location>
        <begin position="426"/>
        <end position="436"/>
    </location>
</feature>
<feature type="non-terminal residue" evidence="3">
    <location>
        <position position="449"/>
    </location>
</feature>
<feature type="transmembrane region" description="Helical" evidence="2">
    <location>
        <begin position="147"/>
        <end position="168"/>
    </location>
</feature>
<comment type="caution">
    <text evidence="3">The sequence shown here is derived from an EMBL/GenBank/DDBJ whole genome shotgun (WGS) entry which is preliminary data.</text>
</comment>
<keyword evidence="2" id="KW-0812">Transmembrane</keyword>
<keyword evidence="4" id="KW-1185">Reference proteome</keyword>
<keyword evidence="2" id="KW-0472">Membrane</keyword>
<dbReference type="Proteomes" id="UP000186817">
    <property type="component" value="Unassembled WGS sequence"/>
</dbReference>
<dbReference type="AlphaFoldDB" id="A0A1Q9BYW4"/>
<evidence type="ECO:0000256" key="2">
    <source>
        <dbReference type="SAM" id="Phobius"/>
    </source>
</evidence>
<feature type="transmembrane region" description="Helical" evidence="2">
    <location>
        <begin position="183"/>
        <end position="201"/>
    </location>
</feature>
<keyword evidence="2" id="KW-1133">Transmembrane helix</keyword>
<name>A0A1Q9BYW4_SYMMI</name>
<proteinExistence type="predicted"/>
<evidence type="ECO:0000256" key="1">
    <source>
        <dbReference type="SAM" id="MobiDB-lite"/>
    </source>
</evidence>
<feature type="region of interest" description="Disordered" evidence="1">
    <location>
        <begin position="426"/>
        <end position="449"/>
    </location>
</feature>
<reference evidence="3 4" key="1">
    <citation type="submission" date="2016-02" db="EMBL/GenBank/DDBJ databases">
        <title>Genome analysis of coral dinoflagellate symbionts highlights evolutionary adaptations to a symbiotic lifestyle.</title>
        <authorList>
            <person name="Aranda M."/>
            <person name="Li Y."/>
            <person name="Liew Y.J."/>
            <person name="Baumgarten S."/>
            <person name="Simakov O."/>
            <person name="Wilson M."/>
            <person name="Piel J."/>
            <person name="Ashoor H."/>
            <person name="Bougouffa S."/>
            <person name="Bajic V.B."/>
            <person name="Ryu T."/>
            <person name="Ravasi T."/>
            <person name="Bayer T."/>
            <person name="Micklem G."/>
            <person name="Kim H."/>
            <person name="Bhak J."/>
            <person name="Lajeunesse T.C."/>
            <person name="Voolstra C.R."/>
        </authorList>
    </citation>
    <scope>NUCLEOTIDE SEQUENCE [LARGE SCALE GENOMIC DNA]</scope>
    <source>
        <strain evidence="3 4">CCMP2467</strain>
    </source>
</reference>
<evidence type="ECO:0000313" key="3">
    <source>
        <dbReference type="EMBL" id="OLP75790.1"/>
    </source>
</evidence>
<evidence type="ECO:0000313" key="4">
    <source>
        <dbReference type="Proteomes" id="UP000186817"/>
    </source>
</evidence>
<feature type="non-terminal residue" evidence="3">
    <location>
        <position position="1"/>
    </location>
</feature>
<protein>
    <submittedName>
        <fullName evidence="3">Uncharacterized protein</fullName>
    </submittedName>
</protein>
<sequence>AFRLFHSLFLVFSVIGMQVFLLHSVSSKLCVPAVRQVRRVYDEFQVAIYGENTYITVNGFHRGKAGAEPDLAGFRALSMEKKVEICSVPLSQPYFTYTILLIWTVTCLAEIRRAVRLLFSTLLSVPTVLVVEDVLKEKTITGMTRGMKAFIGVFCFLPRIAAAMLLNYLGCRWLLSTANLQDLFLNSLALEFMVVLPELLYNTFATDRGKRLTEETMLTAGEKAAVPLKGSIKSLLLSLTWVVFAVAWVYVYMVYVQSVLPGLELFVMIPINVGVPINIGCGPSSKCPAVKALRCEYAFKAKRSIPEDDITGDLDTASANAVFGHVEAEAERRAKEKRHETDARDDQADRIVIVSHRPQNRECSWATTGMCDRSASPTLRSSSKSPTFRGSDIAPSSFSCMLTRLDCQSKLCGAGKMEFACPQSHTSKDLGERMTDMRGASVGSMTSQQ</sequence>
<accession>A0A1Q9BYW4</accession>
<dbReference type="OrthoDB" id="437455at2759"/>
<gene>
    <name evidence="3" type="ORF">AK812_SmicGene44359</name>
</gene>
<feature type="transmembrane region" description="Helical" evidence="2">
    <location>
        <begin position="235"/>
        <end position="255"/>
    </location>
</feature>